<dbReference type="InterPro" id="IPR023772">
    <property type="entry name" value="DNA-bd_HTH_TetR-type_CS"/>
</dbReference>
<dbReference type="PRINTS" id="PR00455">
    <property type="entry name" value="HTHTETR"/>
</dbReference>
<dbReference type="PANTHER" id="PTHR30055">
    <property type="entry name" value="HTH-TYPE TRANSCRIPTIONAL REGULATOR RUTR"/>
    <property type="match status" value="1"/>
</dbReference>
<evidence type="ECO:0000256" key="2">
    <source>
        <dbReference type="ARBA" id="ARBA00023125"/>
    </source>
</evidence>
<evidence type="ECO:0000256" key="3">
    <source>
        <dbReference type="ARBA" id="ARBA00023163"/>
    </source>
</evidence>
<evidence type="ECO:0000313" key="8">
    <source>
        <dbReference type="Proteomes" id="UP000284605"/>
    </source>
</evidence>
<dbReference type="GO" id="GO:0000976">
    <property type="term" value="F:transcription cis-regulatory region binding"/>
    <property type="evidence" value="ECO:0007669"/>
    <property type="project" value="TreeGrafter"/>
</dbReference>
<organism evidence="7 8">
    <name type="scientific">Oleomonas cavernae</name>
    <dbReference type="NCBI Taxonomy" id="2320859"/>
    <lineage>
        <taxon>Bacteria</taxon>
        <taxon>Pseudomonadati</taxon>
        <taxon>Pseudomonadota</taxon>
        <taxon>Alphaproteobacteria</taxon>
        <taxon>Acetobacterales</taxon>
        <taxon>Acetobacteraceae</taxon>
        <taxon>Oleomonas</taxon>
    </lineage>
</organism>
<feature type="region of interest" description="Disordered" evidence="5">
    <location>
        <begin position="1"/>
        <end position="23"/>
    </location>
</feature>
<keyword evidence="3" id="KW-0804">Transcription</keyword>
<dbReference type="OrthoDB" id="9808189at2"/>
<dbReference type="AlphaFoldDB" id="A0A418WTI1"/>
<evidence type="ECO:0000256" key="1">
    <source>
        <dbReference type="ARBA" id="ARBA00023015"/>
    </source>
</evidence>
<dbReference type="PANTHER" id="PTHR30055:SF234">
    <property type="entry name" value="HTH-TYPE TRANSCRIPTIONAL REGULATOR BETI"/>
    <property type="match status" value="1"/>
</dbReference>
<gene>
    <name evidence="7" type="ORF">D3874_01495</name>
</gene>
<feature type="domain" description="HTH tetR-type" evidence="6">
    <location>
        <begin position="23"/>
        <end position="83"/>
    </location>
</feature>
<dbReference type="SUPFAM" id="SSF46689">
    <property type="entry name" value="Homeodomain-like"/>
    <property type="match status" value="1"/>
</dbReference>
<proteinExistence type="predicted"/>
<evidence type="ECO:0000256" key="5">
    <source>
        <dbReference type="SAM" id="MobiDB-lite"/>
    </source>
</evidence>
<accession>A0A418WTI1</accession>
<protein>
    <submittedName>
        <fullName evidence="7">TetR/AcrR family transcriptional regulator</fullName>
    </submittedName>
</protein>
<dbReference type="InterPro" id="IPR001647">
    <property type="entry name" value="HTH_TetR"/>
</dbReference>
<dbReference type="EMBL" id="QYUK01000008">
    <property type="protein sequence ID" value="RJF94538.1"/>
    <property type="molecule type" value="Genomic_DNA"/>
</dbReference>
<dbReference type="Gene3D" id="1.10.357.10">
    <property type="entry name" value="Tetracycline Repressor, domain 2"/>
    <property type="match status" value="1"/>
</dbReference>
<dbReference type="RefSeq" id="WP_119775701.1">
    <property type="nucleotide sequence ID" value="NZ_QYUK01000008.1"/>
</dbReference>
<evidence type="ECO:0000256" key="4">
    <source>
        <dbReference type="PROSITE-ProRule" id="PRU00335"/>
    </source>
</evidence>
<dbReference type="InterPro" id="IPR009057">
    <property type="entry name" value="Homeodomain-like_sf"/>
</dbReference>
<dbReference type="InterPro" id="IPR050109">
    <property type="entry name" value="HTH-type_TetR-like_transc_reg"/>
</dbReference>
<keyword evidence="1" id="KW-0805">Transcription regulation</keyword>
<keyword evidence="8" id="KW-1185">Reference proteome</keyword>
<evidence type="ECO:0000313" key="7">
    <source>
        <dbReference type="EMBL" id="RJF94538.1"/>
    </source>
</evidence>
<name>A0A418WTI1_9PROT</name>
<comment type="caution">
    <text evidence="7">The sequence shown here is derived from an EMBL/GenBank/DDBJ whole genome shotgun (WGS) entry which is preliminary data.</text>
</comment>
<reference evidence="7 8" key="1">
    <citation type="submission" date="2018-09" db="EMBL/GenBank/DDBJ databases">
        <authorList>
            <person name="Zhu H."/>
        </authorList>
    </citation>
    <scope>NUCLEOTIDE SEQUENCE [LARGE SCALE GENOMIC DNA]</scope>
    <source>
        <strain evidence="7 8">K1W22B-8</strain>
    </source>
</reference>
<evidence type="ECO:0000259" key="6">
    <source>
        <dbReference type="PROSITE" id="PS50977"/>
    </source>
</evidence>
<dbReference type="GO" id="GO:0003700">
    <property type="term" value="F:DNA-binding transcription factor activity"/>
    <property type="evidence" value="ECO:0007669"/>
    <property type="project" value="TreeGrafter"/>
</dbReference>
<dbReference type="PROSITE" id="PS01081">
    <property type="entry name" value="HTH_TETR_1"/>
    <property type="match status" value="1"/>
</dbReference>
<feature type="DNA-binding region" description="H-T-H motif" evidence="4">
    <location>
        <begin position="46"/>
        <end position="65"/>
    </location>
</feature>
<keyword evidence="2 4" id="KW-0238">DNA-binding</keyword>
<dbReference type="PROSITE" id="PS50977">
    <property type="entry name" value="HTH_TETR_2"/>
    <property type="match status" value="1"/>
</dbReference>
<sequence length="208" mass="23210">MASKQSQVIDLAPKKRPKQSRSQASFEAVVEACARLLRGGGYDTLTTNLIAEVAGVGIATLYEYFPNKEAIVAAVAEQTVARMATRLAESFDAAQALDDREATHFWIACLVEIVSDDAFLYRALIDHYPEIRDSKAWKLLRQQLHQVALGRAASIADRLGLDDFERDSHLIAIMGERAILDIALNRAHDREAMTARLGELLYRIIRTR</sequence>
<dbReference type="Pfam" id="PF00440">
    <property type="entry name" value="TetR_N"/>
    <property type="match status" value="1"/>
</dbReference>
<dbReference type="Proteomes" id="UP000284605">
    <property type="component" value="Unassembled WGS sequence"/>
</dbReference>